<dbReference type="AlphaFoldDB" id="A0A2H1VC88"/>
<protein>
    <submittedName>
        <fullName evidence="1">SFRICE_015184</fullName>
    </submittedName>
</protein>
<name>A0A2H1VC88_SPOFR</name>
<sequence>MDYATSRILSPKGKAEVHITARNAAIQCTPTLHHLCYKSHVIRGEPNGHKPGTSPDSMLQLRNFLKKPNNTLPDSGIEAETSCPAVALATTRPTKQSYGLLLNETQEVIVILTEINPAEILEQRLTMQQSSLSAIMPRMPLGLARTLRTRDAHLLRINA</sequence>
<dbReference type="EMBL" id="ODYU01001766">
    <property type="protein sequence ID" value="SOQ38425.1"/>
    <property type="molecule type" value="Genomic_DNA"/>
</dbReference>
<evidence type="ECO:0000313" key="1">
    <source>
        <dbReference type="EMBL" id="SOQ38425.1"/>
    </source>
</evidence>
<reference evidence="1" key="1">
    <citation type="submission" date="2016-07" db="EMBL/GenBank/DDBJ databases">
        <authorList>
            <person name="Bretaudeau A."/>
        </authorList>
    </citation>
    <scope>NUCLEOTIDE SEQUENCE</scope>
    <source>
        <strain evidence="1">Rice</strain>
        <tissue evidence="1">Whole body</tissue>
    </source>
</reference>
<organism evidence="1">
    <name type="scientific">Spodoptera frugiperda</name>
    <name type="common">Fall armyworm</name>
    <dbReference type="NCBI Taxonomy" id="7108"/>
    <lineage>
        <taxon>Eukaryota</taxon>
        <taxon>Metazoa</taxon>
        <taxon>Ecdysozoa</taxon>
        <taxon>Arthropoda</taxon>
        <taxon>Hexapoda</taxon>
        <taxon>Insecta</taxon>
        <taxon>Pterygota</taxon>
        <taxon>Neoptera</taxon>
        <taxon>Endopterygota</taxon>
        <taxon>Lepidoptera</taxon>
        <taxon>Glossata</taxon>
        <taxon>Ditrysia</taxon>
        <taxon>Noctuoidea</taxon>
        <taxon>Noctuidae</taxon>
        <taxon>Amphipyrinae</taxon>
        <taxon>Spodoptera</taxon>
    </lineage>
</organism>
<proteinExistence type="predicted"/>
<gene>
    <name evidence="1" type="ORF">SFRICE_015184</name>
</gene>
<accession>A0A2H1VC88</accession>